<comment type="subcellular location">
    <subcellularLocation>
        <location evidence="1">Membrane</location>
        <topology evidence="1">Multi-pass membrane protein</topology>
    </subcellularLocation>
</comment>
<sequence length="429" mass="47097">MDPAFAHETNLPRILGVLTTFHFIALTFVALRLYARLFVVKAFGKDDACICVSALCALGGWIAFVIQGYNGLGRHLIVMVSDPVMTKNFYHASFWQSIISAITALGFLKLSIGFGLLRLSTHRWYNLAIWVTMGIVVAYSIMAWFTFFLQCNPMAAYWDASLIPDPVNDPKCYPITLFIKFGLINTSFNIATDILFAAFPIPIILGLQMKTRTKMYLVLVLSLGYFAVGFGIAKAVYQIAFGGERDRWFEANVTFYGLQVTCPLFCPNNPTNRFSLQLNFGIIAACAATLKPLLNNILKLGSTHRSGTKGTGPSSLHTWGSRSFGQRQNGHERLDTPSASRSRKDDLDTISNDNDYELEHGKPRARDSEMYPVMGTQGGAPLYPGNGVTVQSGRGAYKGDDASSSEMILGQGKPGKKGIVVATEFGVKS</sequence>
<evidence type="ECO:0000313" key="9">
    <source>
        <dbReference type="EMBL" id="KAK0614354.1"/>
    </source>
</evidence>
<feature type="compositionally biased region" description="Polar residues" evidence="6">
    <location>
        <begin position="311"/>
        <end position="328"/>
    </location>
</feature>
<dbReference type="InterPro" id="IPR049326">
    <property type="entry name" value="Rhodopsin_dom_fungi"/>
</dbReference>
<comment type="caution">
    <text evidence="9">The sequence shown here is derived from an EMBL/GenBank/DDBJ whole genome shotgun (WGS) entry which is preliminary data.</text>
</comment>
<gene>
    <name evidence="9" type="ORF">B0T14DRAFT_437370</name>
</gene>
<keyword evidence="10" id="KW-1185">Reference proteome</keyword>
<evidence type="ECO:0000256" key="2">
    <source>
        <dbReference type="ARBA" id="ARBA00022692"/>
    </source>
</evidence>
<proteinExistence type="inferred from homology"/>
<dbReference type="AlphaFoldDB" id="A0AA39WFC6"/>
<dbReference type="PANTHER" id="PTHR33048">
    <property type="entry name" value="PTH11-LIKE INTEGRAL MEMBRANE PROTEIN (AFU_ORTHOLOGUE AFUA_5G11245)"/>
    <property type="match status" value="1"/>
</dbReference>
<evidence type="ECO:0000256" key="4">
    <source>
        <dbReference type="ARBA" id="ARBA00023136"/>
    </source>
</evidence>
<feature type="transmembrane region" description="Helical" evidence="7">
    <location>
        <begin position="124"/>
        <end position="149"/>
    </location>
</feature>
<evidence type="ECO:0000256" key="1">
    <source>
        <dbReference type="ARBA" id="ARBA00004141"/>
    </source>
</evidence>
<name>A0AA39WFC6_9PEZI</name>
<evidence type="ECO:0000256" key="3">
    <source>
        <dbReference type="ARBA" id="ARBA00022989"/>
    </source>
</evidence>
<feature type="transmembrane region" description="Helical" evidence="7">
    <location>
        <begin position="89"/>
        <end position="112"/>
    </location>
</feature>
<dbReference type="InterPro" id="IPR052337">
    <property type="entry name" value="SAT4-like"/>
</dbReference>
<evidence type="ECO:0000259" key="8">
    <source>
        <dbReference type="Pfam" id="PF20684"/>
    </source>
</evidence>
<dbReference type="Proteomes" id="UP001175000">
    <property type="component" value="Unassembled WGS sequence"/>
</dbReference>
<organism evidence="9 10">
    <name type="scientific">Immersiella caudata</name>
    <dbReference type="NCBI Taxonomy" id="314043"/>
    <lineage>
        <taxon>Eukaryota</taxon>
        <taxon>Fungi</taxon>
        <taxon>Dikarya</taxon>
        <taxon>Ascomycota</taxon>
        <taxon>Pezizomycotina</taxon>
        <taxon>Sordariomycetes</taxon>
        <taxon>Sordariomycetidae</taxon>
        <taxon>Sordariales</taxon>
        <taxon>Lasiosphaeriaceae</taxon>
        <taxon>Immersiella</taxon>
    </lineage>
</organism>
<accession>A0AA39WFC6</accession>
<feature type="transmembrane region" description="Helical" evidence="7">
    <location>
        <begin position="216"/>
        <end position="237"/>
    </location>
</feature>
<protein>
    <recommendedName>
        <fullName evidence="8">Rhodopsin domain-containing protein</fullName>
    </recommendedName>
</protein>
<evidence type="ECO:0000256" key="7">
    <source>
        <dbReference type="SAM" id="Phobius"/>
    </source>
</evidence>
<reference evidence="9" key="1">
    <citation type="submission" date="2023-06" db="EMBL/GenBank/DDBJ databases">
        <title>Genome-scale phylogeny and comparative genomics of the fungal order Sordariales.</title>
        <authorList>
            <consortium name="Lawrence Berkeley National Laboratory"/>
            <person name="Hensen N."/>
            <person name="Bonometti L."/>
            <person name="Westerberg I."/>
            <person name="Brannstrom I.O."/>
            <person name="Guillou S."/>
            <person name="Cros-Aarteil S."/>
            <person name="Calhoun S."/>
            <person name="Haridas S."/>
            <person name="Kuo A."/>
            <person name="Mondo S."/>
            <person name="Pangilinan J."/>
            <person name="Riley R."/>
            <person name="Labutti K."/>
            <person name="Andreopoulos B."/>
            <person name="Lipzen A."/>
            <person name="Chen C."/>
            <person name="Yanf M."/>
            <person name="Daum C."/>
            <person name="Ng V."/>
            <person name="Clum A."/>
            <person name="Steindorff A."/>
            <person name="Ohm R."/>
            <person name="Martin F."/>
            <person name="Silar P."/>
            <person name="Natvig D."/>
            <person name="Lalanne C."/>
            <person name="Gautier V."/>
            <person name="Ament-Velasquez S.L."/>
            <person name="Kruys A."/>
            <person name="Hutchinson M.I."/>
            <person name="Powell A.J."/>
            <person name="Barry K."/>
            <person name="Miller A.N."/>
            <person name="Grigoriev I.V."/>
            <person name="Debuchy R."/>
            <person name="Gladieux P."/>
            <person name="Thoren M.H."/>
            <person name="Johannesson H."/>
        </authorList>
    </citation>
    <scope>NUCLEOTIDE SEQUENCE</scope>
    <source>
        <strain evidence="9">CBS 606.72</strain>
    </source>
</reference>
<feature type="transmembrane region" description="Helical" evidence="7">
    <location>
        <begin position="47"/>
        <end position="69"/>
    </location>
</feature>
<dbReference type="EMBL" id="JAULSU010000006">
    <property type="protein sequence ID" value="KAK0614354.1"/>
    <property type="molecule type" value="Genomic_DNA"/>
</dbReference>
<comment type="similarity">
    <text evidence="5">Belongs to the SAT4 family.</text>
</comment>
<keyword evidence="3 7" id="KW-1133">Transmembrane helix</keyword>
<dbReference type="PANTHER" id="PTHR33048:SF167">
    <property type="entry name" value="INTEGRAL MEMBRANE PROTEIN"/>
    <property type="match status" value="1"/>
</dbReference>
<keyword evidence="2 7" id="KW-0812">Transmembrane</keyword>
<keyword evidence="4 7" id="KW-0472">Membrane</keyword>
<feature type="transmembrane region" description="Helical" evidence="7">
    <location>
        <begin position="188"/>
        <end position="207"/>
    </location>
</feature>
<evidence type="ECO:0000313" key="10">
    <source>
        <dbReference type="Proteomes" id="UP001175000"/>
    </source>
</evidence>
<feature type="region of interest" description="Disordered" evidence="6">
    <location>
        <begin position="304"/>
        <end position="363"/>
    </location>
</feature>
<dbReference type="GO" id="GO:0016020">
    <property type="term" value="C:membrane"/>
    <property type="evidence" value="ECO:0007669"/>
    <property type="project" value="UniProtKB-SubCell"/>
</dbReference>
<evidence type="ECO:0000256" key="5">
    <source>
        <dbReference type="ARBA" id="ARBA00038359"/>
    </source>
</evidence>
<dbReference type="Pfam" id="PF20684">
    <property type="entry name" value="Fung_rhodopsin"/>
    <property type="match status" value="1"/>
</dbReference>
<feature type="domain" description="Rhodopsin" evidence="8">
    <location>
        <begin position="31"/>
        <end position="295"/>
    </location>
</feature>
<feature type="transmembrane region" description="Helical" evidence="7">
    <location>
        <begin position="14"/>
        <end position="35"/>
    </location>
</feature>
<evidence type="ECO:0000256" key="6">
    <source>
        <dbReference type="SAM" id="MobiDB-lite"/>
    </source>
</evidence>